<organism evidence="8">
    <name type="scientific">Dunaliella tertiolecta</name>
    <name type="common">Green alga</name>
    <dbReference type="NCBI Taxonomy" id="3047"/>
    <lineage>
        <taxon>Eukaryota</taxon>
        <taxon>Viridiplantae</taxon>
        <taxon>Chlorophyta</taxon>
        <taxon>core chlorophytes</taxon>
        <taxon>Chlorophyceae</taxon>
        <taxon>CS clade</taxon>
        <taxon>Chlamydomonadales</taxon>
        <taxon>Dunaliellaceae</taxon>
        <taxon>Dunaliella</taxon>
    </lineage>
</organism>
<dbReference type="CDD" id="cd21218">
    <property type="entry name" value="CH_PLS_FIM_rpt2"/>
    <property type="match status" value="1"/>
</dbReference>
<evidence type="ECO:0000256" key="6">
    <source>
        <dbReference type="SAM" id="MobiDB-lite"/>
    </source>
</evidence>
<accession>A0A7S3QXE9</accession>
<comment type="subcellular location">
    <subcellularLocation>
        <location evidence="1">Cell projection</location>
        <location evidence="1">Cilium</location>
    </subcellularLocation>
    <subcellularLocation>
        <location evidence="2">Cytoplasm</location>
    </subcellularLocation>
</comment>
<dbReference type="GO" id="GO:0005737">
    <property type="term" value="C:cytoplasm"/>
    <property type="evidence" value="ECO:0007669"/>
    <property type="project" value="UniProtKB-SubCell"/>
</dbReference>
<dbReference type="EMBL" id="HBIP01019132">
    <property type="protein sequence ID" value="CAE0496271.1"/>
    <property type="molecule type" value="Transcribed_RNA"/>
</dbReference>
<dbReference type="InterPro" id="IPR053879">
    <property type="entry name" value="HYDIN_VesB_CFA65-like_Ig"/>
</dbReference>
<dbReference type="InterPro" id="IPR056343">
    <property type="entry name" value="CFAP47_dom"/>
</dbReference>
<evidence type="ECO:0000313" key="8">
    <source>
        <dbReference type="EMBL" id="CAE0496271.1"/>
    </source>
</evidence>
<dbReference type="InterPro" id="IPR008962">
    <property type="entry name" value="PapD-like_sf"/>
</dbReference>
<dbReference type="Gene3D" id="1.10.418.10">
    <property type="entry name" value="Calponin-like domain"/>
    <property type="match status" value="1"/>
</dbReference>
<dbReference type="SUPFAM" id="SSF47576">
    <property type="entry name" value="Calponin-homology domain, CH-domain"/>
    <property type="match status" value="1"/>
</dbReference>
<keyword evidence="4" id="KW-0969">Cilium</keyword>
<dbReference type="Pfam" id="PF24529">
    <property type="entry name" value="CFAP47"/>
    <property type="match status" value="1"/>
</dbReference>
<evidence type="ECO:0000256" key="3">
    <source>
        <dbReference type="ARBA" id="ARBA00022490"/>
    </source>
</evidence>
<feature type="domain" description="Calponin-homology (CH)" evidence="7">
    <location>
        <begin position="1640"/>
        <end position="1752"/>
    </location>
</feature>
<dbReference type="InterPro" id="IPR036872">
    <property type="entry name" value="CH_dom_sf"/>
</dbReference>
<dbReference type="SUPFAM" id="SSF49354">
    <property type="entry name" value="PapD-like"/>
    <property type="match status" value="1"/>
</dbReference>
<evidence type="ECO:0000256" key="2">
    <source>
        <dbReference type="ARBA" id="ARBA00004496"/>
    </source>
</evidence>
<dbReference type="InterPro" id="IPR013783">
    <property type="entry name" value="Ig-like_fold"/>
</dbReference>
<proteinExistence type="predicted"/>
<sequence>MTSLQVIPPILELHDATCLGNTKTTVLVKNPESRIRTVRFRPPKTKYFSVFNLPQSQKLSPGLELAVEVIFHGELLASSDIREQVQDKLVIQSDNGNYELILRALLPKPDVRLVGDLMFGLLPLESKASKNFKLVNHGMQAVPFRVEWEKTCNISVEPSSGNVPPASMGNEPHLRVPSEVSLCATLTMAELGTASGDVAVTVGDSTSGEVRKMTFSATAVSQTFEMLDSTSGALVKEVDFGPHYFGEVLHRSIVIFNNGPIDVKYLITYGSMGEIKVRLGDDKGGASSNDPEDPYADLILATRQKLRSKATNDNPYTFVPLSSVVPAYSKAKVSIEFAPKDVPNTKGFSSQLASPESAARSFEGLALIEFAGCPPSSRMKLPVKGRGMACGFAASPMFLDFGDVPTYGWADQLVTFSNTNPLLPVVFDARKASPYFDIQPNHGLIHGGKEQQVLVRYEPKALGNHSASLGIALFSESGFKIRDMALQVCGTSMHMGAKNMPIGGTDKLPSDFTKASKFVGDDQVLASKVAARARTCKHPLPFWERDSVVDALQDVATGAAMTMARDELVTLRKHRDKYVAAMRERRTAQMKAQISKQVDDSDVNLGLTQHSGLRPFEPHLPKAVDPLWTVGASEEAKPRQQRAVSEAEVEGVPLYKTRPDNDQEKAACQRELSKEEINKLVVGPKVMDFGTVSVGTSNTCHFMIINTLTAPIHVVLDIKAVKEFKGSKAISQVIPPGARGRFPLTLVANEIRTFTEKLEYCINSSHIFPVTVSASVVPVTLELSSDELHFEFSLENWDTYIEKMLILHNPHKFLVDYSITCMPMEVFSASPMVGTVKPQSSSEVVVRWAPPLDGSGAQGMAQEGSLVLSLVGGDHPRRIFLQGVLPESALRLRDKVLDAGSVPLGATQTLTAQLLNSGTRAAAFCVLPNPLLKVQPMRAKASPDEVVDVEVTFCPQNPGLMSTSLEIQVQGGKTLKIPVKAEAMVPKVDILQDQFDFGSVYLGTLGRTPVTLVNTTSVPAKMRVDLLQTPELRLSIAKEAWSASEYDACPLQAIGSSGHARNFGRCSTDERRRSIQSRHSSSSGYGGFADKGGAKYLITLNAKAELQLQLLYKPETLGPQSWEVCFEPVSQDGDSKHVATPERRVVNAEGVRPRLNVSRASIDFGTRIVIRSNQIKAPYSNDILLHSNEKEAVDVEVGEASSADGAVFKVVPSKLNIKPDFTEEIKVQFCPRDWKTYETRMPVYLGGDKTRPYMMLEITGQGQHPRLSFDVRECLLPPVPLGTKSWATFHIVNDGYDNLELRFRLPADESHIPISIDFPEGNLIGLAKERLPVVVSFESSKPISFTANIDFMDEEGKRYSIPVTACADNCLLSHQAFLEANAGRVELTALDGASPIMLKPVPVKGEKGGAAASKYELPGPASALGTTAPPRAIARYLEATTGRSLDKMHSQLLASRGKLLVELVEALSGKPVPGKVGKLSPNKKDAAGQLLGLFDSILAFLKSHGALLNAVKPEMLLEHEDFTRVLNTRSSKAAEPAELEKIDMWQDVDENFETVSQQAWNSVIAQIFKVFVLGRVTLKSFKALPGLNSSDSLAEQQASMSGDPLQPLLPPATNNSISSTTSVEKNLPPDSALVGSNIYSVAETCLLAWASLHYKREFGSRAARLVNFDTDFHDGLALYSLLAGYWPAYASKKAVLHTGPVLSVPDRHDNAELVVRLLADLGLPYEVSASHISDPDAREMLVLLLYLYQTLPQFVPRTTILFTCRLGEMKTKDLELSNPSKKAIAYTARLQGHSDFSVDASIVHIDAKGTVRFPLKCAPTTSMPQEARLVLMSKQDGGGAHAATLVFLLRSQVNVRAPLKCVKTEGPLYEMQQFEFTVTNPFAADCDFSIQLLHEPAEPEAVKAAEKKTKGGKKGSKPGAPPTLERQSTLVDNPHLYPAAFGLDRTRMRLKANVSEKVRATFLPFMLGTHWCTVVFKDKEQGAFVYELVGETTLPAPVMECRGVVPLEGPNHTFDVFLPFSNNQLDVARRTFLDKHPGAKDRAQAALMRADHMKNQTELEYTVSQTNGLISCASSIKLSSNALAPAPPAPDAKVVAPGRATDPAPPNCLRLALKPMGTGIYPVRIMLTSMDGLDTRVVDVELTCQIMLQQFDLLFEAPTRQTVTQEIPLLNTGEQTMTVVASLLGPSKAFTGTKEAYVPPGATLPYILTFKPLTQGEHKCTLELSIPTTGERNVYTLLGKAADPVAESHIVIECQARKTASRNIAVPNITGSSTTYEVMCDLDCISGPETVNMSSSQASSYKLVAAPVRSGLLLGSLNFKAPDGQYVWFSLEVRASEAPEVGAIDVEAEVRTAVMISIPVINPLDVPLKLAVRYGHDALVGPNVLELPAKSTAPEGGSGGKGKAELDFYYAPLLPGSAQTSVVLTSKELGEFVYHINMSSKAAPPITLGPLSVDLGSKKSKVLEIPNPMPFPVHVSALCADGSSPSFSVSPSSLTIQAHGQQKVSVTYAPLLIQEGPESATITLRSNDIGQWDYNIEGSTRVPSRPEQINMNAIIQSTAQETIRWPNPFPRRVVASFSLSGPSAGNVIQILPQMVSLPSERGTSSRSSRKWDSFGRMQGSQAASLAAAAAAAAASSEVPVDVGGVLQVPIAFVPDTLQVAEAQLSISVAPATAGPEGTQGEPMVWRYDIKGISEAEQPQQSSTFKFKCKARSQVEERMEVVLSGLHSVSPEEVFTHEVVQAPPSTPTSSLTAAPSADSTPRGQLPLSDWLQIRPVPGPDGSPPARITNPSHSPTLVFSVLFAPPRAMSTSVQLIICKPSGGRWRFEVQLQATDNDVDGDIEIEAAMDHTTSVPLVLHAPYGATEPVPYRAWFSSDTSLSFNVKPTTGWLPLKPAVSQGQQPREMESTRSINARGRRSTFGGAGSTSLGSLRKEEEQPAVSAPLHVSYTCRDFGKIVRGRLFVCAGNLQYSYNLVGRMPSYIPPRPEDFEATVDSRLSPEMSARLEQAVGKATSRINYVAQNARQRRQQQRR</sequence>
<evidence type="ECO:0000259" key="7">
    <source>
        <dbReference type="PROSITE" id="PS50021"/>
    </source>
</evidence>
<gene>
    <name evidence="8" type="ORF">DTER00134_LOCUS11344</name>
</gene>
<keyword evidence="5" id="KW-0966">Cell projection</keyword>
<feature type="region of interest" description="Disordered" evidence="6">
    <location>
        <begin position="2891"/>
        <end position="2935"/>
    </location>
</feature>
<evidence type="ECO:0000256" key="1">
    <source>
        <dbReference type="ARBA" id="ARBA00004138"/>
    </source>
</evidence>
<dbReference type="Gene3D" id="2.60.40.10">
    <property type="entry name" value="Immunoglobulins"/>
    <property type="match status" value="8"/>
</dbReference>
<dbReference type="Pfam" id="PF15780">
    <property type="entry name" value="ASH"/>
    <property type="match status" value="1"/>
</dbReference>
<feature type="region of interest" description="Disordered" evidence="6">
    <location>
        <begin position="1900"/>
        <end position="1929"/>
    </location>
</feature>
<reference evidence="8" key="1">
    <citation type="submission" date="2021-01" db="EMBL/GenBank/DDBJ databases">
        <authorList>
            <person name="Corre E."/>
            <person name="Pelletier E."/>
            <person name="Niang G."/>
            <person name="Scheremetjew M."/>
            <person name="Finn R."/>
            <person name="Kale V."/>
            <person name="Holt S."/>
            <person name="Cochrane G."/>
            <person name="Meng A."/>
            <person name="Brown T."/>
            <person name="Cohen L."/>
        </authorList>
    </citation>
    <scope>NUCLEOTIDE SEQUENCE</scope>
    <source>
        <strain evidence="8">CCMP1320</strain>
    </source>
</reference>
<dbReference type="InterPro" id="IPR058952">
    <property type="entry name" value="Ig_CFAP47"/>
</dbReference>
<keyword evidence="3" id="KW-0963">Cytoplasm</keyword>
<dbReference type="Pfam" id="PF22544">
    <property type="entry name" value="HYDIN_VesB_CFA65-like_Ig"/>
    <property type="match status" value="1"/>
</dbReference>
<dbReference type="PANTHER" id="PTHR45912">
    <property type="entry name" value="CILIA- AND FLAGELLA-ASSOCIATED PROTEIN 47"/>
    <property type="match status" value="1"/>
</dbReference>
<dbReference type="PANTHER" id="PTHR45912:SF3">
    <property type="entry name" value="CILIA- AND FLAGELLA-ASSOCIATED PROTEIN 47"/>
    <property type="match status" value="1"/>
</dbReference>
<dbReference type="GO" id="GO:0060271">
    <property type="term" value="P:cilium assembly"/>
    <property type="evidence" value="ECO:0007669"/>
    <property type="project" value="TreeGrafter"/>
</dbReference>
<dbReference type="GO" id="GO:0005929">
    <property type="term" value="C:cilium"/>
    <property type="evidence" value="ECO:0007669"/>
    <property type="project" value="UniProtKB-SubCell"/>
</dbReference>
<name>A0A7S3QXE9_DUNTE</name>
<feature type="compositionally biased region" description="Basic and acidic residues" evidence="6">
    <location>
        <begin position="1900"/>
        <end position="1909"/>
    </location>
</feature>
<evidence type="ECO:0000256" key="5">
    <source>
        <dbReference type="ARBA" id="ARBA00023273"/>
    </source>
</evidence>
<evidence type="ECO:0000256" key="4">
    <source>
        <dbReference type="ARBA" id="ARBA00023069"/>
    </source>
</evidence>
<dbReference type="Pfam" id="PF26579">
    <property type="entry name" value="Ig_CFAP47"/>
    <property type="match status" value="1"/>
</dbReference>
<dbReference type="PROSITE" id="PS50021">
    <property type="entry name" value="CH"/>
    <property type="match status" value="1"/>
</dbReference>
<protein>
    <recommendedName>
        <fullName evidence="7">Calponin-homology (CH) domain-containing protein</fullName>
    </recommendedName>
</protein>
<feature type="region of interest" description="Disordered" evidence="6">
    <location>
        <begin position="2740"/>
        <end position="2764"/>
    </location>
</feature>
<feature type="compositionally biased region" description="Low complexity" evidence="6">
    <location>
        <begin position="2746"/>
        <end position="2760"/>
    </location>
</feature>
<dbReference type="InterPro" id="IPR031549">
    <property type="entry name" value="ASH"/>
</dbReference>
<dbReference type="InterPro" id="IPR001715">
    <property type="entry name" value="CH_dom"/>
</dbReference>